<sequence length="55" mass="5997">MCTLATNTLVQVTDKKATTIDVQDPTVPCTIIKWSALHTSKSFQGLEQDEQDSTG</sequence>
<reference evidence="1" key="2">
    <citation type="journal article" date="2015" name="Data Brief">
        <title>Shoot transcriptome of the giant reed, Arundo donax.</title>
        <authorList>
            <person name="Barrero R.A."/>
            <person name="Guerrero F.D."/>
            <person name="Moolhuijzen P."/>
            <person name="Goolsby J.A."/>
            <person name="Tidwell J."/>
            <person name="Bellgard S.E."/>
            <person name="Bellgard M.I."/>
        </authorList>
    </citation>
    <scope>NUCLEOTIDE SEQUENCE</scope>
    <source>
        <tissue evidence="1">Shoot tissue taken approximately 20 cm above the soil surface</tissue>
    </source>
</reference>
<organism evidence="1">
    <name type="scientific">Arundo donax</name>
    <name type="common">Giant reed</name>
    <name type="synonym">Donax arundinaceus</name>
    <dbReference type="NCBI Taxonomy" id="35708"/>
    <lineage>
        <taxon>Eukaryota</taxon>
        <taxon>Viridiplantae</taxon>
        <taxon>Streptophyta</taxon>
        <taxon>Embryophyta</taxon>
        <taxon>Tracheophyta</taxon>
        <taxon>Spermatophyta</taxon>
        <taxon>Magnoliopsida</taxon>
        <taxon>Liliopsida</taxon>
        <taxon>Poales</taxon>
        <taxon>Poaceae</taxon>
        <taxon>PACMAD clade</taxon>
        <taxon>Arundinoideae</taxon>
        <taxon>Arundineae</taxon>
        <taxon>Arundo</taxon>
    </lineage>
</organism>
<evidence type="ECO:0000313" key="1">
    <source>
        <dbReference type="EMBL" id="JAE09069.1"/>
    </source>
</evidence>
<dbReference type="AlphaFoldDB" id="A0A0A9FCX9"/>
<reference evidence="1" key="1">
    <citation type="submission" date="2014-09" db="EMBL/GenBank/DDBJ databases">
        <authorList>
            <person name="Magalhaes I.L.F."/>
            <person name="Oliveira U."/>
            <person name="Santos F.R."/>
            <person name="Vidigal T.H.D.A."/>
            <person name="Brescovit A.D."/>
            <person name="Santos A.J."/>
        </authorList>
    </citation>
    <scope>NUCLEOTIDE SEQUENCE</scope>
    <source>
        <tissue evidence="1">Shoot tissue taken approximately 20 cm above the soil surface</tissue>
    </source>
</reference>
<proteinExistence type="predicted"/>
<dbReference type="EMBL" id="GBRH01188827">
    <property type="protein sequence ID" value="JAE09069.1"/>
    <property type="molecule type" value="Transcribed_RNA"/>
</dbReference>
<accession>A0A0A9FCX9</accession>
<name>A0A0A9FCX9_ARUDO</name>
<protein>
    <submittedName>
        <fullName evidence="1">Uncharacterized protein</fullName>
    </submittedName>
</protein>